<dbReference type="Gene3D" id="3.20.20.70">
    <property type="entry name" value="Aldolase class I"/>
    <property type="match status" value="1"/>
</dbReference>
<keyword evidence="2" id="KW-0808">Transferase</keyword>
<dbReference type="InterPro" id="IPR037051">
    <property type="entry name" value="4-carb_acid_sugar_kinase_N_sf"/>
</dbReference>
<dbReference type="Pfam" id="PF17042">
    <property type="entry name" value="NBD_C"/>
    <property type="match status" value="1"/>
</dbReference>
<proteinExistence type="inferred from homology"/>
<dbReference type="GO" id="GO:0016301">
    <property type="term" value="F:kinase activity"/>
    <property type="evidence" value="ECO:0007669"/>
    <property type="project" value="UniProtKB-KW"/>
</dbReference>
<accession>D7KGC3</accession>
<dbReference type="InterPro" id="IPR006115">
    <property type="entry name" value="6PGDH_NADP-bd"/>
</dbReference>
<dbReference type="Gene3D" id="1.10.1040.10">
    <property type="entry name" value="N-(1-d-carboxylethyl)-l-norvaline Dehydrogenase, domain 2"/>
    <property type="match status" value="2"/>
</dbReference>
<dbReference type="GO" id="GO:0050661">
    <property type="term" value="F:NADP binding"/>
    <property type="evidence" value="ECO:0007669"/>
    <property type="project" value="InterPro"/>
</dbReference>
<feature type="domain" description="Four-carbon acid sugar kinase N-terminal" evidence="8">
    <location>
        <begin position="655"/>
        <end position="896"/>
    </location>
</feature>
<dbReference type="PANTHER" id="PTHR43060:SF17">
    <property type="entry name" value="L-THREONATE DEHYDROGENASE"/>
    <property type="match status" value="1"/>
</dbReference>
<evidence type="ECO:0000259" key="10">
    <source>
        <dbReference type="Pfam" id="PF17042"/>
    </source>
</evidence>
<reference evidence="12" key="1">
    <citation type="journal article" date="2011" name="Nat. Genet.">
        <title>The Arabidopsis lyrata genome sequence and the basis of rapid genome size change.</title>
        <authorList>
            <person name="Hu T.T."/>
            <person name="Pattyn P."/>
            <person name="Bakker E.G."/>
            <person name="Cao J."/>
            <person name="Cheng J.-F."/>
            <person name="Clark R.M."/>
            <person name="Fahlgren N."/>
            <person name="Fawcett J.A."/>
            <person name="Grimwood J."/>
            <person name="Gundlach H."/>
            <person name="Haberer G."/>
            <person name="Hollister J.D."/>
            <person name="Ossowski S."/>
            <person name="Ottilar R.P."/>
            <person name="Salamov A.A."/>
            <person name="Schneeberger K."/>
            <person name="Spannagl M."/>
            <person name="Wang X."/>
            <person name="Yang L."/>
            <person name="Nasrallah M.E."/>
            <person name="Bergelson J."/>
            <person name="Carrington J.C."/>
            <person name="Gaut B.S."/>
            <person name="Schmutz J."/>
            <person name="Mayer K.F.X."/>
            <person name="Van de Peer Y."/>
            <person name="Grigoriev I.V."/>
            <person name="Nordborg M."/>
            <person name="Weigel D."/>
            <person name="Guo Y.-L."/>
        </authorList>
    </citation>
    <scope>NUCLEOTIDE SEQUENCE [LARGE SCALE GENOMIC DNA]</scope>
    <source>
        <strain evidence="12">cv. MN47</strain>
    </source>
</reference>
<dbReference type="GO" id="GO:0016616">
    <property type="term" value="F:oxidoreductase activity, acting on the CH-OH group of donors, NAD or NADP as acceptor"/>
    <property type="evidence" value="ECO:0007669"/>
    <property type="project" value="UniProtKB-ARBA"/>
</dbReference>
<keyword evidence="4" id="KW-0418">Kinase</keyword>
<dbReference type="InterPro" id="IPR013785">
    <property type="entry name" value="Aldolase_TIM"/>
</dbReference>
<evidence type="ECO:0000256" key="1">
    <source>
        <dbReference type="ARBA" id="ARBA00005715"/>
    </source>
</evidence>
<dbReference type="InterPro" id="IPR000771">
    <property type="entry name" value="FBA_II"/>
</dbReference>
<dbReference type="GO" id="GO:0008270">
    <property type="term" value="F:zinc ion binding"/>
    <property type="evidence" value="ECO:0007669"/>
    <property type="project" value="InterPro"/>
</dbReference>
<dbReference type="STRING" id="81972.D7KGC3"/>
<dbReference type="GO" id="GO:0016832">
    <property type="term" value="F:aldehyde-lyase activity"/>
    <property type="evidence" value="ECO:0007669"/>
    <property type="project" value="InterPro"/>
</dbReference>
<dbReference type="Gene3D" id="3.40.980.20">
    <property type="entry name" value="Four-carbon acid sugar kinase, nucleotide binding domain"/>
    <property type="match status" value="1"/>
</dbReference>
<dbReference type="InterPro" id="IPR013328">
    <property type="entry name" value="6PGD_dom2"/>
</dbReference>
<dbReference type="EMBL" id="GL348713">
    <property type="protein sequence ID" value="EFH69252.1"/>
    <property type="molecule type" value="Genomic_DNA"/>
</dbReference>
<dbReference type="InterPro" id="IPR008927">
    <property type="entry name" value="6-PGluconate_DH-like_C_sf"/>
</dbReference>
<feature type="domain" description="3-hydroxyisobutyrate dehydrogenase-like NAD-binding" evidence="9">
    <location>
        <begin position="488"/>
        <end position="608"/>
    </location>
</feature>
<dbReference type="CDD" id="cd00947">
    <property type="entry name" value="TBP_aldolase_IIB"/>
    <property type="match status" value="1"/>
</dbReference>
<dbReference type="InterPro" id="IPR036291">
    <property type="entry name" value="NAD(P)-bd_dom_sf"/>
</dbReference>
<evidence type="ECO:0000256" key="6">
    <source>
        <dbReference type="ARBA" id="ARBA00023277"/>
    </source>
</evidence>
<dbReference type="eggNOG" id="KOG4153">
    <property type="taxonomic scope" value="Eukaryota"/>
</dbReference>
<dbReference type="Gene3D" id="3.40.50.720">
    <property type="entry name" value="NAD(P)-binding Rossmann-like Domain"/>
    <property type="match status" value="2"/>
</dbReference>
<feature type="domain" description="3-hydroxyisobutyrate dehydrogenase-like NAD-binding" evidence="9">
    <location>
        <begin position="169"/>
        <end position="287"/>
    </location>
</feature>
<dbReference type="Pfam" id="PF03446">
    <property type="entry name" value="NAD_binding_2"/>
    <property type="match status" value="2"/>
</dbReference>
<dbReference type="FunFam" id="3.40.50.720:FF:001045">
    <property type="entry name" value="Ketose-bisphosphate aldolase class-II family protein"/>
    <property type="match status" value="1"/>
</dbReference>
<dbReference type="PANTHER" id="PTHR43060">
    <property type="entry name" value="3-HYDROXYISOBUTYRATE DEHYDROGENASE-LIKE 1, MITOCHONDRIAL-RELATED"/>
    <property type="match status" value="1"/>
</dbReference>
<dbReference type="InterPro" id="IPR002204">
    <property type="entry name" value="3-OH-isobutyrate_DH-rel_CS"/>
</dbReference>
<evidence type="ECO:0000259" key="7">
    <source>
        <dbReference type="Pfam" id="PF03446"/>
    </source>
</evidence>
<feature type="domain" description="Four-carbon acid sugar kinase nucleotide binding" evidence="10">
    <location>
        <begin position="920"/>
        <end position="1086"/>
    </location>
</feature>
<protein>
    <submittedName>
        <fullName evidence="11">Ketose-bisphosphate aldolase class-II family protein</fullName>
    </submittedName>
</protein>
<evidence type="ECO:0000259" key="8">
    <source>
        <dbReference type="Pfam" id="PF07005"/>
    </source>
</evidence>
<dbReference type="eggNOG" id="KOG0409">
    <property type="taxonomic scope" value="Eukaryota"/>
</dbReference>
<dbReference type="SUPFAM" id="SSF142764">
    <property type="entry name" value="YgbK-like"/>
    <property type="match status" value="1"/>
</dbReference>
<dbReference type="InterPro" id="IPR029154">
    <property type="entry name" value="HIBADH-like_NADP-bd"/>
</dbReference>
<dbReference type="Gene3D" id="3.40.50.10840">
    <property type="entry name" value="Putative sugar-binding, N-terminal domain"/>
    <property type="match status" value="1"/>
</dbReference>
<evidence type="ECO:0000256" key="3">
    <source>
        <dbReference type="ARBA" id="ARBA00022741"/>
    </source>
</evidence>
<dbReference type="GO" id="GO:0005524">
    <property type="term" value="F:ATP binding"/>
    <property type="evidence" value="ECO:0007669"/>
    <property type="project" value="UniProtKB-KW"/>
</dbReference>
<dbReference type="HOGENOM" id="CLU_002829_1_0_1"/>
<keyword evidence="12" id="KW-1185">Reference proteome</keyword>
<dbReference type="GO" id="GO:0005975">
    <property type="term" value="P:carbohydrate metabolic process"/>
    <property type="evidence" value="ECO:0007669"/>
    <property type="project" value="InterPro"/>
</dbReference>
<dbReference type="FunFam" id="3.40.980.20:FF:000001">
    <property type="entry name" value="Ketose-bisphosphate aldolase class-II family protein"/>
    <property type="match status" value="1"/>
</dbReference>
<evidence type="ECO:0000256" key="5">
    <source>
        <dbReference type="ARBA" id="ARBA00022840"/>
    </source>
</evidence>
<dbReference type="InterPro" id="IPR042213">
    <property type="entry name" value="NBD_C_sf"/>
</dbReference>
<keyword evidence="5" id="KW-0067">ATP-binding</keyword>
<organism evidence="12">
    <name type="scientific">Arabidopsis lyrata subsp. lyrata</name>
    <name type="common">Lyre-leaved rock-cress</name>
    <dbReference type="NCBI Taxonomy" id="81972"/>
    <lineage>
        <taxon>Eukaryota</taxon>
        <taxon>Viridiplantae</taxon>
        <taxon>Streptophyta</taxon>
        <taxon>Embryophyta</taxon>
        <taxon>Tracheophyta</taxon>
        <taxon>Spermatophyta</taxon>
        <taxon>Magnoliopsida</taxon>
        <taxon>eudicotyledons</taxon>
        <taxon>Gunneridae</taxon>
        <taxon>Pentapetalae</taxon>
        <taxon>rosids</taxon>
        <taxon>malvids</taxon>
        <taxon>Brassicales</taxon>
        <taxon>Brassicaceae</taxon>
        <taxon>Camelineae</taxon>
        <taxon>Arabidopsis</taxon>
    </lineage>
</organism>
<dbReference type="Pfam" id="PF14833">
    <property type="entry name" value="NAD_binding_11"/>
    <property type="match status" value="2"/>
</dbReference>
<dbReference type="GO" id="GO:0051287">
    <property type="term" value="F:NAD binding"/>
    <property type="evidence" value="ECO:0007669"/>
    <property type="project" value="InterPro"/>
</dbReference>
<feature type="domain" description="6-phosphogluconate dehydrogenase NADP-binding" evidence="7">
    <location>
        <begin position="323"/>
        <end position="482"/>
    </location>
</feature>
<dbReference type="Proteomes" id="UP000008694">
    <property type="component" value="Unassembled WGS sequence"/>
</dbReference>
<gene>
    <name evidence="11" type="ORF">ARALYDRAFT_472044</name>
</gene>
<feature type="domain" description="6-phosphogluconate dehydrogenase NADP-binding" evidence="7">
    <location>
        <begin position="5"/>
        <end position="162"/>
    </location>
</feature>
<dbReference type="SUPFAM" id="SSF48179">
    <property type="entry name" value="6-phosphogluconate dehydrogenase C-terminal domain-like"/>
    <property type="match status" value="2"/>
</dbReference>
<dbReference type="SUPFAM" id="SSF51569">
    <property type="entry name" value="Aldolase"/>
    <property type="match status" value="1"/>
</dbReference>
<comment type="similarity">
    <text evidence="1">Belongs to the four-carbon acid sugar kinase family.</text>
</comment>
<dbReference type="PROSITE" id="PS00895">
    <property type="entry name" value="3_HYDROXYISOBUT_DH"/>
    <property type="match status" value="1"/>
</dbReference>
<keyword evidence="3" id="KW-0547">Nucleotide-binding</keyword>
<dbReference type="InterPro" id="IPR010737">
    <property type="entry name" value="4-carb_acid_sugar_kinase_N"/>
</dbReference>
<dbReference type="Pfam" id="PF07005">
    <property type="entry name" value="SBD_N"/>
    <property type="match status" value="1"/>
</dbReference>
<evidence type="ECO:0000256" key="4">
    <source>
        <dbReference type="ARBA" id="ARBA00022777"/>
    </source>
</evidence>
<sequence>MGGVVGFVGLDSYSFELASSLLRSGFKVQAFEISTELVEKFTELGGHKCDSPADVGKGAAAVVVLLSHPDQVQDVIFGDEGVMKGLQKDTVLLLSSTISTLQLQKLEKQLTENREQIFVVDAYVLKGMSELLDGKLMIIASGRSDSITRAQPFLTAMCQKLYTFDGEIGAGSKVKMVNELLEGIHLVAAVEAISLGSQAGVHPWILYDIISNAAGNSWIYKNHIPLLLKDDIEGRFLNVLAQNLGIVEDKAKSLPFPVPLLAVARQQLISGISQMQGDDTATSLAKIWEKVLGVGILEAANRELYKPEDLAKEITSQAKPVNRVGFIGLGAMGFGMAAHLLKSNFSVRGYDVYKPTLVRFENAGGLVANSPAEVTKDVDVLVIMVTNEVQAEDVLYGHLGAVEAIPSGATVVLASTVSPAFVSQLERRLENEGKDLKLVDAPVSGGVKRAAMGELTIMASGTDEALKSAGLVLSALSEKLYVIQGGCGAGSGVKMVNQLLAGVHIASAAEAMAFGARLGLNTRKLFNVISNSGGTSWMFENRVPHMLDNDYTPYSALDIFVKDLGIVTREGSSRKVPLHISTVAHQLFLAGSAAGWGRIDDAGVVKVYETLAGIKVEGRLPVLKKQDLLNSLPSEWPLDPTADIHRLNMGNSKTLVVLDDDPTGTQTVHDVEVLTEWSVESISEQFRKKPACFFILTNSRSLSPEKASALIKDICSNLCAASKEVGNADYTIVLRGDSTLRGHFPQASLEADAAVSILGEMDAWIICPFFLQGGRYTINDVHYVADSDRLVPAGETEFAKDASFGYKSSNLREWVEEKTAGIIPANSVQSIPIQLLRKGGPDAVCEFLCSLKKGSTCIVNAASERDMAVFAAGMIQAELKGRSFLCRTAASFVSALIGIIPKDPVLPKDFASNKESSGALIVVGSYVPKTTKQVEELQSQHKQKLRSIEISVEKVALKSSEVREEEIRRAVEMADAFLRAGRETLIMSSRELITGKTSSESLDINSKVSSALVEVVSQISTRPRYILAKGGITSSDTATKALKARRALVIGQALAGVPVWKLGPESRHPGVPYIVFPGNVGNSTALAEVVKSWSVVAGRSTKELLLNAEKGGYAVGAFNVYNLEGVEAVVAAAEEENSPAILQVHPGAFKQGGIPLVSCCISAAEQARVPISVHFDHGTTKHELLEALELGLDSVMVDGSHLSFTENLSYTKSITELARSKNIMVEAELGRLSGTEDGLTVEDYEAKLTNVHQAEEFMETGIDALAVCIGNVHGKYPESGPKLKLDLLKELHALSSKKGVILVLHGASGLSEKLIKECIENGVRKFNVNTEVRTAYMEALSSGKKTDLVDVMSATKAAMKAVITDKIRLFGSAGKA</sequence>
<dbReference type="Gramene" id="fgenesh2_kg.1__1998__AT1G18270.2">
    <property type="protein sequence ID" value="fgenesh2_kg.1__1998__AT1G18270.2"/>
    <property type="gene ID" value="fgenesh2_kg.1__1998__AT1G18270.2"/>
</dbReference>
<dbReference type="NCBIfam" id="TIGR00167">
    <property type="entry name" value="cbbA"/>
    <property type="match status" value="1"/>
</dbReference>
<dbReference type="InterPro" id="IPR031475">
    <property type="entry name" value="NBD_C"/>
</dbReference>
<dbReference type="Pfam" id="PF01116">
    <property type="entry name" value="F_bP_aldolase"/>
    <property type="match status" value="1"/>
</dbReference>
<evidence type="ECO:0000259" key="9">
    <source>
        <dbReference type="Pfam" id="PF14833"/>
    </source>
</evidence>
<evidence type="ECO:0000313" key="11">
    <source>
        <dbReference type="EMBL" id="EFH69252.1"/>
    </source>
</evidence>
<evidence type="ECO:0000256" key="2">
    <source>
        <dbReference type="ARBA" id="ARBA00022679"/>
    </source>
</evidence>
<dbReference type="SUPFAM" id="SSF51735">
    <property type="entry name" value="NAD(P)-binding Rossmann-fold domains"/>
    <property type="match status" value="2"/>
</dbReference>
<keyword evidence="6" id="KW-0119">Carbohydrate metabolism</keyword>
<name>D7KGC3_ARALL</name>
<evidence type="ECO:0000313" key="12">
    <source>
        <dbReference type="Proteomes" id="UP000008694"/>
    </source>
</evidence>